<sequence>MSTQEPAPGTGYAQLQRTPSYAVWQPVLGAVALLLAVFVVASLVLGITLLPLAVLVQTAFTGQGFVAAYSDAASLDPVTPAGMLYLNLTLASGTLVAIALTAWVHRLRPGFLTSVAGRVRWRLLGACVGLSVVVLLVSLLVGALLPGANETTPSATADGGAWDGTKVALALVILLTTPLQAVGEELVFRGYLMQAIGAVTGTRFGSAVAVVGTALVFALAHGAQNPPLFVDRFAFGLLAGYLVVRTGGLEAGIALHVLNNIVAFGLALAVGDVTESLTVSSVPWSNIVVTVVQNGLYLVLVLAVFRRLGLVDRTTRAATVTA</sequence>
<evidence type="ECO:0000313" key="3">
    <source>
        <dbReference type="EMBL" id="GGF39298.1"/>
    </source>
</evidence>
<keyword evidence="1" id="KW-0812">Transmembrane</keyword>
<feature type="transmembrane region" description="Helical" evidence="1">
    <location>
        <begin position="123"/>
        <end position="145"/>
    </location>
</feature>
<evidence type="ECO:0000313" key="4">
    <source>
        <dbReference type="Proteomes" id="UP000649179"/>
    </source>
</evidence>
<name>A0A917BHG6_9ACTN</name>
<reference evidence="3" key="2">
    <citation type="submission" date="2020-09" db="EMBL/GenBank/DDBJ databases">
        <authorList>
            <person name="Sun Q."/>
            <person name="Zhou Y."/>
        </authorList>
    </citation>
    <scope>NUCLEOTIDE SEQUENCE</scope>
    <source>
        <strain evidence="3">CGMCC 1.16067</strain>
    </source>
</reference>
<dbReference type="EMBL" id="BMKQ01000001">
    <property type="protein sequence ID" value="GGF39298.1"/>
    <property type="molecule type" value="Genomic_DNA"/>
</dbReference>
<feature type="domain" description="CAAX prenyl protease 2/Lysostaphin resistance protein A-like" evidence="2">
    <location>
        <begin position="169"/>
        <end position="262"/>
    </location>
</feature>
<comment type="caution">
    <text evidence="3">The sequence shown here is derived from an EMBL/GenBank/DDBJ whole genome shotgun (WGS) entry which is preliminary data.</text>
</comment>
<feature type="transmembrane region" description="Helical" evidence="1">
    <location>
        <begin position="165"/>
        <end position="183"/>
    </location>
</feature>
<dbReference type="PANTHER" id="PTHR43592:SF15">
    <property type="entry name" value="CAAX AMINO TERMINAL PROTEASE FAMILY PROTEIN"/>
    <property type="match status" value="1"/>
</dbReference>
<feature type="transmembrane region" description="Helical" evidence="1">
    <location>
        <begin position="251"/>
        <end position="271"/>
    </location>
</feature>
<feature type="transmembrane region" description="Helical" evidence="1">
    <location>
        <begin position="226"/>
        <end position="244"/>
    </location>
</feature>
<dbReference type="GO" id="GO:0080120">
    <property type="term" value="P:CAAX-box protein maturation"/>
    <property type="evidence" value="ECO:0007669"/>
    <property type="project" value="UniProtKB-ARBA"/>
</dbReference>
<keyword evidence="1" id="KW-1133">Transmembrane helix</keyword>
<feature type="transmembrane region" description="Helical" evidence="1">
    <location>
        <begin position="82"/>
        <end position="103"/>
    </location>
</feature>
<evidence type="ECO:0000259" key="2">
    <source>
        <dbReference type="Pfam" id="PF02517"/>
    </source>
</evidence>
<proteinExistence type="predicted"/>
<reference evidence="3" key="1">
    <citation type="journal article" date="2014" name="Int. J. Syst. Evol. Microbiol.">
        <title>Complete genome sequence of Corynebacterium casei LMG S-19264T (=DSM 44701T), isolated from a smear-ripened cheese.</title>
        <authorList>
            <consortium name="US DOE Joint Genome Institute (JGI-PGF)"/>
            <person name="Walter F."/>
            <person name="Albersmeier A."/>
            <person name="Kalinowski J."/>
            <person name="Ruckert C."/>
        </authorList>
    </citation>
    <scope>NUCLEOTIDE SEQUENCE</scope>
    <source>
        <strain evidence="3">CGMCC 1.16067</strain>
    </source>
</reference>
<feature type="transmembrane region" description="Helical" evidence="1">
    <location>
        <begin position="195"/>
        <end position="220"/>
    </location>
</feature>
<evidence type="ECO:0000256" key="1">
    <source>
        <dbReference type="SAM" id="Phobius"/>
    </source>
</evidence>
<feature type="transmembrane region" description="Helical" evidence="1">
    <location>
        <begin position="283"/>
        <end position="305"/>
    </location>
</feature>
<dbReference type="InterPro" id="IPR003675">
    <property type="entry name" value="Rce1/LyrA-like_dom"/>
</dbReference>
<gene>
    <name evidence="3" type="ORF">GCM10011519_11190</name>
</gene>
<organism evidence="3 4">
    <name type="scientific">Marmoricola endophyticus</name>
    <dbReference type="NCBI Taxonomy" id="2040280"/>
    <lineage>
        <taxon>Bacteria</taxon>
        <taxon>Bacillati</taxon>
        <taxon>Actinomycetota</taxon>
        <taxon>Actinomycetes</taxon>
        <taxon>Propionibacteriales</taxon>
        <taxon>Nocardioidaceae</taxon>
        <taxon>Marmoricola</taxon>
    </lineage>
</organism>
<dbReference type="AlphaFoldDB" id="A0A917BHG6"/>
<dbReference type="Proteomes" id="UP000649179">
    <property type="component" value="Unassembled WGS sequence"/>
</dbReference>
<keyword evidence="1" id="KW-0472">Membrane</keyword>
<dbReference type="GO" id="GO:0004175">
    <property type="term" value="F:endopeptidase activity"/>
    <property type="evidence" value="ECO:0007669"/>
    <property type="project" value="UniProtKB-ARBA"/>
</dbReference>
<accession>A0A917BHG6</accession>
<protein>
    <recommendedName>
        <fullName evidence="2">CAAX prenyl protease 2/Lysostaphin resistance protein A-like domain-containing protein</fullName>
    </recommendedName>
</protein>
<feature type="transmembrane region" description="Helical" evidence="1">
    <location>
        <begin position="23"/>
        <end position="45"/>
    </location>
</feature>
<dbReference type="Pfam" id="PF02517">
    <property type="entry name" value="Rce1-like"/>
    <property type="match status" value="1"/>
</dbReference>
<feature type="transmembrane region" description="Helical" evidence="1">
    <location>
        <begin position="52"/>
        <end position="70"/>
    </location>
</feature>
<keyword evidence="4" id="KW-1185">Reference proteome</keyword>
<dbReference type="PANTHER" id="PTHR43592">
    <property type="entry name" value="CAAX AMINO TERMINAL PROTEASE"/>
    <property type="match status" value="1"/>
</dbReference>
<dbReference type="RefSeq" id="WP_188778906.1">
    <property type="nucleotide sequence ID" value="NZ_BMKQ01000001.1"/>
</dbReference>